<proteinExistence type="predicted"/>
<feature type="region of interest" description="Disordered" evidence="1">
    <location>
        <begin position="514"/>
        <end position="541"/>
    </location>
</feature>
<dbReference type="AlphaFoldDB" id="A0A0M0K8K5"/>
<accession>A0A0M0K8K5</accession>
<feature type="transmembrane region" description="Helical" evidence="2">
    <location>
        <begin position="442"/>
        <end position="469"/>
    </location>
</feature>
<feature type="region of interest" description="Disordered" evidence="1">
    <location>
        <begin position="221"/>
        <end position="242"/>
    </location>
</feature>
<evidence type="ECO:0000313" key="3">
    <source>
        <dbReference type="EMBL" id="KOO35186.1"/>
    </source>
</evidence>
<name>A0A0M0K8K5_9EUKA</name>
<reference evidence="4" key="1">
    <citation type="journal article" date="2015" name="PLoS Genet.">
        <title>Genome Sequence and Transcriptome Analyses of Chrysochromulina tobin: Metabolic Tools for Enhanced Algal Fitness in the Prominent Order Prymnesiales (Haptophyceae).</title>
        <authorList>
            <person name="Hovde B.T."/>
            <person name="Deodato C.R."/>
            <person name="Hunsperger H.M."/>
            <person name="Ryken S.A."/>
            <person name="Yost W."/>
            <person name="Jha R.K."/>
            <person name="Patterson J."/>
            <person name="Monnat R.J. Jr."/>
            <person name="Barlow S.B."/>
            <person name="Starkenburg S.R."/>
            <person name="Cattolico R.A."/>
        </authorList>
    </citation>
    <scope>NUCLEOTIDE SEQUENCE</scope>
    <source>
        <strain evidence="4">CCMP291</strain>
    </source>
</reference>
<dbReference type="EMBL" id="JWZX01000955">
    <property type="protein sequence ID" value="KOO35186.1"/>
    <property type="molecule type" value="Genomic_DNA"/>
</dbReference>
<gene>
    <name evidence="3" type="ORF">Ctob_015247</name>
</gene>
<evidence type="ECO:0000313" key="4">
    <source>
        <dbReference type="Proteomes" id="UP000037460"/>
    </source>
</evidence>
<evidence type="ECO:0000256" key="1">
    <source>
        <dbReference type="SAM" id="MobiDB-lite"/>
    </source>
</evidence>
<organism evidence="3 4">
    <name type="scientific">Chrysochromulina tobinii</name>
    <dbReference type="NCBI Taxonomy" id="1460289"/>
    <lineage>
        <taxon>Eukaryota</taxon>
        <taxon>Haptista</taxon>
        <taxon>Haptophyta</taxon>
        <taxon>Prymnesiophyceae</taxon>
        <taxon>Prymnesiales</taxon>
        <taxon>Chrysochromulinaceae</taxon>
        <taxon>Chrysochromulina</taxon>
    </lineage>
</organism>
<protein>
    <recommendedName>
        <fullName evidence="5">Transmembrane protein</fullName>
    </recommendedName>
</protein>
<keyword evidence="2" id="KW-1133">Transmembrane helix</keyword>
<feature type="transmembrane region" description="Helical" evidence="2">
    <location>
        <begin position="408"/>
        <end position="430"/>
    </location>
</feature>
<feature type="transmembrane region" description="Helical" evidence="2">
    <location>
        <begin position="360"/>
        <end position="387"/>
    </location>
</feature>
<keyword evidence="4" id="KW-1185">Reference proteome</keyword>
<feature type="transmembrane region" description="Helical" evidence="2">
    <location>
        <begin position="158"/>
        <end position="179"/>
    </location>
</feature>
<feature type="transmembrane region" description="Helical" evidence="2">
    <location>
        <begin position="49"/>
        <end position="71"/>
    </location>
</feature>
<keyword evidence="2" id="KW-0472">Membrane</keyword>
<sequence length="579" mass="63707">MNCPSPGRGMVRFRTGGGGPIDPDEATPIMHPVRMELAPHARLGRRMHAATAIFVLLIFHIAMLVVGILNWNTPCDGTNPPLLPLFLVIYASIGLLFVYLLFREWLHYARLSSLPSYTNLFLLIVFFLLLSVAGSFLIYETVKTRYSCSETAPLLYRWSVAAAFFFAILATLFLSVPLVRLLSRCLCAPIALCMIGCVETVGVDVEYTELSDSRIGADLGKGGGKGRIDDEGRIDGQGQESSQRELPVNIAGAVQVARKLPPRGQDEGKKHYVNPLAGSNTRFGWCCVGLLQLLMAPGCIVPGRSLVALFVNTAALLWFFLFMGFELWSSWEIVCPAFDPGTTFQSDVWGWLVAGAPSPIHWLLLVFVITGLVLTLFGFIVDLFSVPQPPPRSHYEVAMWRGRLQAKAVSFAILAILFVAWGIMLCYFTFAGDDCNRSTPRLYNIALLLCLLLAVLVGLSMFLGCCVLLDCCISGRMKFILLLRDPPEHFTNEPPHEHAEQLHVPVYDSTLIPGNPSRKDGRLTSKSSYGTQYGTPDDDMATSRLERAVERGAYSSYFGDGPPQGAPISKLSKRVDTAV</sequence>
<dbReference type="Proteomes" id="UP000037460">
    <property type="component" value="Unassembled WGS sequence"/>
</dbReference>
<comment type="caution">
    <text evidence="3">The sequence shown here is derived from an EMBL/GenBank/DDBJ whole genome shotgun (WGS) entry which is preliminary data.</text>
</comment>
<evidence type="ECO:0008006" key="5">
    <source>
        <dbReference type="Google" id="ProtNLM"/>
    </source>
</evidence>
<feature type="transmembrane region" description="Helical" evidence="2">
    <location>
        <begin position="83"/>
        <end position="102"/>
    </location>
</feature>
<feature type="transmembrane region" description="Helical" evidence="2">
    <location>
        <begin position="114"/>
        <end position="138"/>
    </location>
</feature>
<feature type="region of interest" description="Disordered" evidence="1">
    <location>
        <begin position="555"/>
        <end position="579"/>
    </location>
</feature>
<feature type="compositionally biased region" description="Polar residues" evidence="1">
    <location>
        <begin position="524"/>
        <end position="534"/>
    </location>
</feature>
<keyword evidence="2" id="KW-0812">Transmembrane</keyword>
<feature type="transmembrane region" description="Helical" evidence="2">
    <location>
        <begin position="306"/>
        <end position="325"/>
    </location>
</feature>
<evidence type="ECO:0000256" key="2">
    <source>
        <dbReference type="SAM" id="Phobius"/>
    </source>
</evidence>